<feature type="signal peptide" evidence="2">
    <location>
        <begin position="1"/>
        <end position="24"/>
    </location>
</feature>
<dbReference type="GeneID" id="2910834"/>
<feature type="compositionally biased region" description="Low complexity" evidence="1">
    <location>
        <begin position="172"/>
        <end position="204"/>
    </location>
</feature>
<dbReference type="EMBL" id="CP017556">
    <property type="protein sequence ID" value="AOW03817.1"/>
    <property type="molecule type" value="Genomic_DNA"/>
</dbReference>
<name>A0A1D8NDV1_YARLL</name>
<evidence type="ECO:0000313" key="3">
    <source>
        <dbReference type="EMBL" id="AOW03817.1"/>
    </source>
</evidence>
<feature type="region of interest" description="Disordered" evidence="1">
    <location>
        <begin position="151"/>
        <end position="204"/>
    </location>
</feature>
<feature type="compositionally biased region" description="Low complexity" evidence="1">
    <location>
        <begin position="328"/>
        <end position="371"/>
    </location>
</feature>
<feature type="compositionally biased region" description="Low complexity" evidence="1">
    <location>
        <begin position="154"/>
        <end position="165"/>
    </location>
</feature>
<protein>
    <submittedName>
        <fullName evidence="3">Uncharacterized protein</fullName>
    </submittedName>
</protein>
<accession>A0A1D8NDV1</accession>
<proteinExistence type="predicted"/>
<gene>
    <name evidence="3" type="ORF">YALI1_D11653g</name>
</gene>
<dbReference type="AlphaFoldDB" id="A0A1D8NDV1"/>
<evidence type="ECO:0000256" key="2">
    <source>
        <dbReference type="SAM" id="SignalP"/>
    </source>
</evidence>
<dbReference type="VEuPathDB" id="FungiDB:YALI0_D09185g"/>
<feature type="chain" id="PRO_5030026681" evidence="2">
    <location>
        <begin position="25"/>
        <end position="404"/>
    </location>
</feature>
<keyword evidence="2" id="KW-0732">Signal</keyword>
<reference evidence="3 4" key="1">
    <citation type="journal article" date="2016" name="PLoS ONE">
        <title>Sequence Assembly of Yarrowia lipolytica Strain W29/CLIB89 Shows Transposable Element Diversity.</title>
        <authorList>
            <person name="Magnan C."/>
            <person name="Yu J."/>
            <person name="Chang I."/>
            <person name="Jahn E."/>
            <person name="Kanomata Y."/>
            <person name="Wu J."/>
            <person name="Zeller M."/>
            <person name="Oakes M."/>
            <person name="Baldi P."/>
            <person name="Sandmeyer S."/>
        </authorList>
    </citation>
    <scope>NUCLEOTIDE SEQUENCE [LARGE SCALE GENOMIC DNA]</scope>
    <source>
        <strain evidence="4">CLIB89(W29)</strain>
    </source>
</reference>
<feature type="region of interest" description="Disordered" evidence="1">
    <location>
        <begin position="254"/>
        <end position="378"/>
    </location>
</feature>
<evidence type="ECO:0000313" key="4">
    <source>
        <dbReference type="Proteomes" id="UP000182444"/>
    </source>
</evidence>
<dbReference type="Proteomes" id="UP000182444">
    <property type="component" value="Chromosome 1D"/>
</dbReference>
<evidence type="ECO:0000256" key="1">
    <source>
        <dbReference type="SAM" id="MobiDB-lite"/>
    </source>
</evidence>
<dbReference type="VEuPathDB" id="FungiDB:YALI1_D11653g"/>
<feature type="compositionally biased region" description="Polar residues" evidence="1">
    <location>
        <begin position="254"/>
        <end position="266"/>
    </location>
</feature>
<organism evidence="3 4">
    <name type="scientific">Yarrowia lipolytica</name>
    <name type="common">Candida lipolytica</name>
    <dbReference type="NCBI Taxonomy" id="4952"/>
    <lineage>
        <taxon>Eukaryota</taxon>
        <taxon>Fungi</taxon>
        <taxon>Dikarya</taxon>
        <taxon>Ascomycota</taxon>
        <taxon>Saccharomycotina</taxon>
        <taxon>Dipodascomycetes</taxon>
        <taxon>Dipodascales</taxon>
        <taxon>Dipodascales incertae sedis</taxon>
        <taxon>Yarrowia</taxon>
    </lineage>
</organism>
<dbReference type="KEGG" id="yli:2910834"/>
<dbReference type="RefSeq" id="XP_502608.3">
    <property type="nucleotide sequence ID" value="XM_502608.3"/>
</dbReference>
<sequence>MAHIRFAVLLRVLLLLSLCSLCHAQFNLKATTEDRGVGNKTICISGGKGVLLFPPGNSCVFTFRGGILTLYSTHGILFNEGEQLAESDNFRGSQILFKNSVLDPPNDWQFTACPESDNGWSVWMDANCDGGVTFEAILTPLDDDALRALEESASETTEANESTKSSTDEQPSESTSEATSEATSDSTTSDANASSVSKSASTKTVTEIVTITGEDSSQVSEVTTTRTITQDLPTPGVVTVTHHVTSYVVGGGNAASNVTPGAQNATPDVPKGSPLSAASPADPTSDPGSESPAWNVGALPSGENGVHRTPDSGTQEGAQSGAPEHTIWWSQPSSPWWTQQTGPWWTPESLSHTASNTASSGTSTPSASVTAQENGSERTLSPLKPVLETLLALLTVHITFFYIY</sequence>